<evidence type="ECO:0000256" key="5">
    <source>
        <dbReference type="ARBA" id="ARBA00022989"/>
    </source>
</evidence>
<dbReference type="InterPro" id="IPR036259">
    <property type="entry name" value="MFS_trans_sf"/>
</dbReference>
<keyword evidence="10" id="KW-0762">Sugar transport</keyword>
<keyword evidence="5 8" id="KW-1133">Transmembrane helix</keyword>
<sequence>MPGSWRDADLVRELTLPLALVSAYASLGGATYGWDANYWSGLLGMTQFCKDFGVFNQAADAWEIPSSWQSAGSGAPQAAIACGCLVAGLIGDKFGRIKTFMIASIIAIIGIIIQASAFSYWQILVGRMVNGVSMGIICNAVPIYQAECAPAKIRGSLVNAYQFWLLVGGTMAVTVNYCLYTRVDQWAYRVVIILQFLIPIVMLIGVFVLPESPRWLIKKGRRDDAAKVLQLLRRGTPAAVIEEEVNLLAAAEDEQERNFHASTWLDCFRGTNLRRTAIATGVQCLQQAQGNSFIINYSITFLQQIGITDSYKILCLLYFVNCLSSAFAFYFSDKIGRRPLLFGGALICGISMFSVAGVTGYDEGNQQSLKGALAALFLWQFTQALTWASCVWIVTSEVSTLHLREKTITIATFSGFCIGVLVTFINPFMQGAPGNLAGRVGFIYAAFSIAAAAWTAFMLPEMKGRSLEELDELFDKKVGVWAFGKYKTEGWGKMLRDIEDETGKNIMEGVEVHGSEAEREGEKGLREKNVVEV</sequence>
<dbReference type="PROSITE" id="PS00217">
    <property type="entry name" value="SUGAR_TRANSPORT_2"/>
    <property type="match status" value="1"/>
</dbReference>
<feature type="transmembrane region" description="Helical" evidence="8">
    <location>
        <begin position="100"/>
        <end position="121"/>
    </location>
</feature>
<evidence type="ECO:0000256" key="2">
    <source>
        <dbReference type="ARBA" id="ARBA00010992"/>
    </source>
</evidence>
<dbReference type="GO" id="GO:0016020">
    <property type="term" value="C:membrane"/>
    <property type="evidence" value="ECO:0007669"/>
    <property type="project" value="UniProtKB-SubCell"/>
</dbReference>
<dbReference type="NCBIfam" id="TIGR00879">
    <property type="entry name" value="SP"/>
    <property type="match status" value="1"/>
</dbReference>
<dbReference type="PROSITE" id="PS50850">
    <property type="entry name" value="MFS"/>
    <property type="match status" value="1"/>
</dbReference>
<keyword evidence="4 8" id="KW-0812">Transmembrane</keyword>
<comment type="similarity">
    <text evidence="2 7">Belongs to the major facilitator superfamily. Sugar transporter (TC 2.A.1.1) family.</text>
</comment>
<dbReference type="PRINTS" id="PR00171">
    <property type="entry name" value="SUGRTRNSPORT"/>
</dbReference>
<evidence type="ECO:0000313" key="11">
    <source>
        <dbReference type="Proteomes" id="UP000053317"/>
    </source>
</evidence>
<dbReference type="Gene3D" id="1.20.1250.20">
    <property type="entry name" value="MFS general substrate transporter like domains"/>
    <property type="match status" value="1"/>
</dbReference>
<evidence type="ECO:0000313" key="10">
    <source>
        <dbReference type="EMBL" id="KKY17764.1"/>
    </source>
</evidence>
<organism evidence="10 11">
    <name type="scientific">Phaeomoniella chlamydospora</name>
    <name type="common">Phaeoacremonium chlamydosporum</name>
    <dbReference type="NCBI Taxonomy" id="158046"/>
    <lineage>
        <taxon>Eukaryota</taxon>
        <taxon>Fungi</taxon>
        <taxon>Dikarya</taxon>
        <taxon>Ascomycota</taxon>
        <taxon>Pezizomycotina</taxon>
        <taxon>Eurotiomycetes</taxon>
        <taxon>Chaetothyriomycetidae</taxon>
        <taxon>Phaeomoniellales</taxon>
        <taxon>Phaeomoniellaceae</taxon>
        <taxon>Phaeomoniella</taxon>
    </lineage>
</organism>
<evidence type="ECO:0000256" key="1">
    <source>
        <dbReference type="ARBA" id="ARBA00004141"/>
    </source>
</evidence>
<evidence type="ECO:0000256" key="7">
    <source>
        <dbReference type="RuleBase" id="RU003346"/>
    </source>
</evidence>
<feature type="transmembrane region" description="Helical" evidence="8">
    <location>
        <begin position="311"/>
        <end position="331"/>
    </location>
</feature>
<dbReference type="PANTHER" id="PTHR48022:SF2">
    <property type="entry name" value="PLASTIDIC GLUCOSE TRANSPORTER 4"/>
    <property type="match status" value="1"/>
</dbReference>
<dbReference type="Proteomes" id="UP000053317">
    <property type="component" value="Unassembled WGS sequence"/>
</dbReference>
<keyword evidence="6 8" id="KW-0472">Membrane</keyword>
<feature type="transmembrane region" description="Helical" evidence="8">
    <location>
        <begin position="373"/>
        <end position="395"/>
    </location>
</feature>
<evidence type="ECO:0000256" key="8">
    <source>
        <dbReference type="SAM" id="Phobius"/>
    </source>
</evidence>
<dbReference type="InterPro" id="IPR020846">
    <property type="entry name" value="MFS_dom"/>
</dbReference>
<keyword evidence="3 7" id="KW-0813">Transport</keyword>
<dbReference type="PROSITE" id="PS00216">
    <property type="entry name" value="SUGAR_TRANSPORT_1"/>
    <property type="match status" value="1"/>
</dbReference>
<dbReference type="PANTHER" id="PTHR48022">
    <property type="entry name" value="PLASTIDIC GLUCOSE TRANSPORTER 4"/>
    <property type="match status" value="1"/>
</dbReference>
<dbReference type="Pfam" id="PF00083">
    <property type="entry name" value="Sugar_tr"/>
    <property type="match status" value="1"/>
</dbReference>
<evidence type="ECO:0000259" key="9">
    <source>
        <dbReference type="PROSITE" id="PS50850"/>
    </source>
</evidence>
<proteinExistence type="inferred from homology"/>
<evidence type="ECO:0000256" key="6">
    <source>
        <dbReference type="ARBA" id="ARBA00023136"/>
    </source>
</evidence>
<dbReference type="InterPro" id="IPR005828">
    <property type="entry name" value="MFS_sugar_transport-like"/>
</dbReference>
<accession>A0A0G2E4X0</accession>
<protein>
    <submittedName>
        <fullName evidence="10">Putative high-affinity glucose transporter</fullName>
    </submittedName>
</protein>
<dbReference type="InterPro" id="IPR003663">
    <property type="entry name" value="Sugar/inositol_transpt"/>
</dbReference>
<feature type="transmembrane region" description="Helical" evidence="8">
    <location>
        <begin position="340"/>
        <end position="361"/>
    </location>
</feature>
<feature type="transmembrane region" description="Helical" evidence="8">
    <location>
        <begin position="441"/>
        <end position="459"/>
    </location>
</feature>
<comment type="subcellular location">
    <subcellularLocation>
        <location evidence="1">Membrane</location>
        <topology evidence="1">Multi-pass membrane protein</topology>
    </subcellularLocation>
</comment>
<evidence type="ECO:0000256" key="3">
    <source>
        <dbReference type="ARBA" id="ARBA00022448"/>
    </source>
</evidence>
<dbReference type="InterPro" id="IPR050360">
    <property type="entry name" value="MFS_Sugar_Transporters"/>
</dbReference>
<dbReference type="OrthoDB" id="6612291at2759"/>
<dbReference type="GO" id="GO:0005351">
    <property type="term" value="F:carbohydrate:proton symporter activity"/>
    <property type="evidence" value="ECO:0007669"/>
    <property type="project" value="TreeGrafter"/>
</dbReference>
<reference evidence="10 11" key="1">
    <citation type="submission" date="2015-05" db="EMBL/GenBank/DDBJ databases">
        <title>Distinctive expansion of gene families associated with plant cell wall degradation and secondary metabolism in the genomes of grapevine trunk pathogens.</title>
        <authorList>
            <person name="Lawrence D.P."/>
            <person name="Travadon R."/>
            <person name="Rolshausen P.E."/>
            <person name="Baumgartner K."/>
        </authorList>
    </citation>
    <scope>NUCLEOTIDE SEQUENCE [LARGE SCALE GENOMIC DNA]</scope>
    <source>
        <strain evidence="10">UCRPC4</strain>
    </source>
</reference>
<feature type="transmembrane region" description="Helical" evidence="8">
    <location>
        <begin position="186"/>
        <end position="209"/>
    </location>
</feature>
<feature type="transmembrane region" description="Helical" evidence="8">
    <location>
        <begin position="161"/>
        <end position="179"/>
    </location>
</feature>
<dbReference type="EMBL" id="LCWF01000137">
    <property type="protein sequence ID" value="KKY17764.1"/>
    <property type="molecule type" value="Genomic_DNA"/>
</dbReference>
<feature type="transmembrane region" description="Helical" evidence="8">
    <location>
        <begin position="407"/>
        <end position="429"/>
    </location>
</feature>
<feature type="domain" description="Major facilitator superfamily (MFS) profile" evidence="9">
    <location>
        <begin position="21"/>
        <end position="463"/>
    </location>
</feature>
<dbReference type="InterPro" id="IPR005829">
    <property type="entry name" value="Sugar_transporter_CS"/>
</dbReference>
<evidence type="ECO:0000256" key="4">
    <source>
        <dbReference type="ARBA" id="ARBA00022692"/>
    </source>
</evidence>
<dbReference type="AlphaFoldDB" id="A0A0G2E4X0"/>
<dbReference type="FunFam" id="1.20.1250.20:FF:000078">
    <property type="entry name" value="MFS maltose transporter, putative"/>
    <property type="match status" value="1"/>
</dbReference>
<comment type="caution">
    <text evidence="10">The sequence shown here is derived from an EMBL/GenBank/DDBJ whole genome shotgun (WGS) entry which is preliminary data.</text>
</comment>
<keyword evidence="11" id="KW-1185">Reference proteome</keyword>
<gene>
    <name evidence="10" type="ORF">UCRPC4_g05397</name>
</gene>
<name>A0A0G2E4X0_PHACM</name>
<dbReference type="SUPFAM" id="SSF103473">
    <property type="entry name" value="MFS general substrate transporter"/>
    <property type="match status" value="1"/>
</dbReference>
<reference evidence="10 11" key="2">
    <citation type="submission" date="2015-05" db="EMBL/GenBank/DDBJ databases">
        <authorList>
            <person name="Morales-Cruz A."/>
            <person name="Amrine K.C."/>
            <person name="Cantu D."/>
        </authorList>
    </citation>
    <scope>NUCLEOTIDE SEQUENCE [LARGE SCALE GENOMIC DNA]</scope>
    <source>
        <strain evidence="10">UCRPC4</strain>
    </source>
</reference>